<sequence>MSRKISLGAGIALAAVASAVTVSLTYVYAMNSFNEKMADVNERQAMYTKLSEIDQKVRQDYVGSIDEKTLEDAICTGYVAGLGDAGAKYYSAELFQQYQAGLTGKNVGVGVTTVQDEDGNMEIVDVLPGSAGEKAGLKKGDVVVALDGKEVVRLTYGEAVNKLDGQVGTTVELTVLRPAQEEGGTAETLSFTVTRAEYVQRSITSATINGNIGYLAVSQFREGADNQFNTELSALLKSGIAGLVIDLRNNSGGDMEVMAGMLDVLLPAGTMVSSRDSAGTVEVEYTSSANEIGIPISVLVNGSTYGAAELFAADIQDYKKGLVVGEQTAGRGEKQDIIQLSDGSAVMLSVAEYLRVGGDAFSGTGITPDVEKSLDEEQAALLARRQLAPENDAQVQAAVTALVQQGAAVSQLPGSSSQDASSEPAESGESDASSTAEGDSSSEPSSEAE</sequence>
<reference evidence="7" key="1">
    <citation type="submission" date="2020-10" db="EMBL/GenBank/DDBJ databases">
        <authorList>
            <person name="Gilroy R."/>
        </authorList>
    </citation>
    <scope>NUCLEOTIDE SEQUENCE</scope>
    <source>
        <strain evidence="7">ChiSxjej1B13-7958</strain>
    </source>
</reference>
<dbReference type="InterPro" id="IPR004447">
    <property type="entry name" value="Peptidase_S41A"/>
</dbReference>
<evidence type="ECO:0000256" key="2">
    <source>
        <dbReference type="ARBA" id="ARBA00022670"/>
    </source>
</evidence>
<comment type="caution">
    <text evidence="7">The sequence shown here is derived from an EMBL/GenBank/DDBJ whole genome shotgun (WGS) entry which is preliminary data.</text>
</comment>
<gene>
    <name evidence="7" type="ORF">IAB89_01195</name>
</gene>
<dbReference type="SUPFAM" id="SSF52096">
    <property type="entry name" value="ClpP/crotonase"/>
    <property type="match status" value="1"/>
</dbReference>
<dbReference type="Pfam" id="PF03572">
    <property type="entry name" value="Peptidase_S41"/>
    <property type="match status" value="1"/>
</dbReference>
<dbReference type="GO" id="GO:0030288">
    <property type="term" value="C:outer membrane-bounded periplasmic space"/>
    <property type="evidence" value="ECO:0007669"/>
    <property type="project" value="TreeGrafter"/>
</dbReference>
<protein>
    <submittedName>
        <fullName evidence="7">PDZ domain-containing protein</fullName>
    </submittedName>
</protein>
<dbReference type="InterPro" id="IPR041489">
    <property type="entry name" value="PDZ_6"/>
</dbReference>
<dbReference type="GO" id="GO:0007165">
    <property type="term" value="P:signal transduction"/>
    <property type="evidence" value="ECO:0007669"/>
    <property type="project" value="TreeGrafter"/>
</dbReference>
<dbReference type="Gene3D" id="2.30.42.10">
    <property type="match status" value="1"/>
</dbReference>
<dbReference type="InterPro" id="IPR029045">
    <property type="entry name" value="ClpP/crotonase-like_dom_sf"/>
</dbReference>
<feature type="region of interest" description="Disordered" evidence="5">
    <location>
        <begin position="407"/>
        <end position="449"/>
    </location>
</feature>
<keyword evidence="4" id="KW-0720">Serine protease</keyword>
<dbReference type="InterPro" id="IPR005151">
    <property type="entry name" value="Tail-specific_protease"/>
</dbReference>
<feature type="compositionally biased region" description="Polar residues" evidence="5">
    <location>
        <begin position="412"/>
        <end position="421"/>
    </location>
</feature>
<evidence type="ECO:0000313" key="8">
    <source>
        <dbReference type="Proteomes" id="UP000824242"/>
    </source>
</evidence>
<feature type="domain" description="PDZ" evidence="6">
    <location>
        <begin position="104"/>
        <end position="163"/>
    </location>
</feature>
<feature type="compositionally biased region" description="Polar residues" evidence="5">
    <location>
        <begin position="430"/>
        <end position="449"/>
    </location>
</feature>
<dbReference type="CDD" id="cd06782">
    <property type="entry name" value="cpPDZ_CPP-like"/>
    <property type="match status" value="1"/>
</dbReference>
<dbReference type="InterPro" id="IPR036034">
    <property type="entry name" value="PDZ_sf"/>
</dbReference>
<dbReference type="GO" id="GO:0006508">
    <property type="term" value="P:proteolysis"/>
    <property type="evidence" value="ECO:0007669"/>
    <property type="project" value="UniProtKB-KW"/>
</dbReference>
<keyword evidence="2" id="KW-0645">Protease</keyword>
<evidence type="ECO:0000256" key="4">
    <source>
        <dbReference type="ARBA" id="ARBA00022825"/>
    </source>
</evidence>
<reference evidence="7" key="2">
    <citation type="journal article" date="2021" name="PeerJ">
        <title>Extensive microbial diversity within the chicken gut microbiome revealed by metagenomics and culture.</title>
        <authorList>
            <person name="Gilroy R."/>
            <person name="Ravi A."/>
            <person name="Getino M."/>
            <person name="Pursley I."/>
            <person name="Horton D.L."/>
            <person name="Alikhan N.F."/>
            <person name="Baker D."/>
            <person name="Gharbi K."/>
            <person name="Hall N."/>
            <person name="Watson M."/>
            <person name="Adriaenssens E.M."/>
            <person name="Foster-Nyarko E."/>
            <person name="Jarju S."/>
            <person name="Secka A."/>
            <person name="Antonio M."/>
            <person name="Oren A."/>
            <person name="Chaudhuri R.R."/>
            <person name="La Ragione R."/>
            <person name="Hildebrand F."/>
            <person name="Pallen M.J."/>
        </authorList>
    </citation>
    <scope>NUCLEOTIDE SEQUENCE</scope>
    <source>
        <strain evidence="7">ChiSxjej1B13-7958</strain>
    </source>
</reference>
<proteinExistence type="inferred from homology"/>
<comment type="similarity">
    <text evidence="1">Belongs to the peptidase S41A family.</text>
</comment>
<dbReference type="CDD" id="cd07560">
    <property type="entry name" value="Peptidase_S41_CPP"/>
    <property type="match status" value="1"/>
</dbReference>
<dbReference type="PANTHER" id="PTHR32060">
    <property type="entry name" value="TAIL-SPECIFIC PROTEASE"/>
    <property type="match status" value="1"/>
</dbReference>
<dbReference type="Proteomes" id="UP000824242">
    <property type="component" value="Unassembled WGS sequence"/>
</dbReference>
<dbReference type="PROSITE" id="PS50106">
    <property type="entry name" value="PDZ"/>
    <property type="match status" value="1"/>
</dbReference>
<dbReference type="SMART" id="SM00228">
    <property type="entry name" value="PDZ"/>
    <property type="match status" value="1"/>
</dbReference>
<evidence type="ECO:0000313" key="7">
    <source>
        <dbReference type="EMBL" id="HIR46264.1"/>
    </source>
</evidence>
<accession>A0A9D1AKT1</accession>
<name>A0A9D1AKT1_9FIRM</name>
<evidence type="ECO:0000256" key="1">
    <source>
        <dbReference type="ARBA" id="ARBA00009179"/>
    </source>
</evidence>
<organism evidence="7 8">
    <name type="scientific">Candidatus Caccousia avicola</name>
    <dbReference type="NCBI Taxonomy" id="2840721"/>
    <lineage>
        <taxon>Bacteria</taxon>
        <taxon>Bacillati</taxon>
        <taxon>Bacillota</taxon>
        <taxon>Clostridia</taxon>
        <taxon>Eubacteriales</taxon>
        <taxon>Oscillospiraceae</taxon>
        <taxon>Oscillospiraceae incertae sedis</taxon>
        <taxon>Candidatus Caccousia</taxon>
    </lineage>
</organism>
<evidence type="ECO:0000256" key="3">
    <source>
        <dbReference type="ARBA" id="ARBA00022801"/>
    </source>
</evidence>
<dbReference type="SMART" id="SM00245">
    <property type="entry name" value="TSPc"/>
    <property type="match status" value="1"/>
</dbReference>
<keyword evidence="3" id="KW-0378">Hydrolase</keyword>
<dbReference type="Pfam" id="PF17820">
    <property type="entry name" value="PDZ_6"/>
    <property type="match status" value="1"/>
</dbReference>
<dbReference type="InterPro" id="IPR001478">
    <property type="entry name" value="PDZ"/>
</dbReference>
<dbReference type="GO" id="GO:0008236">
    <property type="term" value="F:serine-type peptidase activity"/>
    <property type="evidence" value="ECO:0007669"/>
    <property type="project" value="UniProtKB-KW"/>
</dbReference>
<dbReference type="EMBL" id="DVGZ01000013">
    <property type="protein sequence ID" value="HIR46264.1"/>
    <property type="molecule type" value="Genomic_DNA"/>
</dbReference>
<dbReference type="AlphaFoldDB" id="A0A9D1AKT1"/>
<evidence type="ECO:0000256" key="5">
    <source>
        <dbReference type="SAM" id="MobiDB-lite"/>
    </source>
</evidence>
<dbReference type="SUPFAM" id="SSF50156">
    <property type="entry name" value="PDZ domain-like"/>
    <property type="match status" value="1"/>
</dbReference>
<dbReference type="GO" id="GO:0004175">
    <property type="term" value="F:endopeptidase activity"/>
    <property type="evidence" value="ECO:0007669"/>
    <property type="project" value="TreeGrafter"/>
</dbReference>
<evidence type="ECO:0000259" key="6">
    <source>
        <dbReference type="PROSITE" id="PS50106"/>
    </source>
</evidence>
<dbReference type="PANTHER" id="PTHR32060:SF30">
    <property type="entry name" value="CARBOXY-TERMINAL PROCESSING PROTEASE CTPA"/>
    <property type="match status" value="1"/>
</dbReference>
<dbReference type="Gene3D" id="3.90.226.10">
    <property type="entry name" value="2-enoyl-CoA Hydratase, Chain A, domain 1"/>
    <property type="match status" value="1"/>
</dbReference>